<dbReference type="NCBIfam" id="NF003828">
    <property type="entry name" value="PRK05416.1"/>
    <property type="match status" value="1"/>
</dbReference>
<sequence length="324" mass="35987">MQEESDQAGPIGDKAAGDGEAGDRQQLLLVTGMLGAGKTTALRVLEDLGWEIIDNFPVRLLDRLIETPDAKDGGPRGPLAIGFDSRTRGFDPHRIIKRVKQLSERGDLQITTLFLDCASRELERRYNETRRRHPLAAGTPAATGIRAERELLAPLRRWADMLIDTTEYSTNDLQKVIREKFASSVGEELTITVSSFGFSRGMPPVADLVFDMRFLDNPHWNPVLRPLTGLDAPVGEHIRADPAFAEAFTRIRDLVLFLLPRYREQGKAYVHIAFGCTGGRHRSVFMAEQIAAALRDSGFSPTLLHRNLGSRAADLPEGGLHREK</sequence>
<dbReference type="Pfam" id="PF22740">
    <property type="entry name" value="PapZ_C"/>
    <property type="match status" value="1"/>
</dbReference>
<dbReference type="HAMAP" id="MF_00636">
    <property type="entry name" value="RapZ_like"/>
    <property type="match status" value="1"/>
</dbReference>
<evidence type="ECO:0000259" key="6">
    <source>
        <dbReference type="Pfam" id="PF22740"/>
    </source>
</evidence>
<feature type="domain" description="RapZ-like N-terminal" evidence="5">
    <location>
        <begin position="26"/>
        <end position="183"/>
    </location>
</feature>
<dbReference type="PANTHER" id="PTHR30448:SF0">
    <property type="entry name" value="RNASE ADAPTER PROTEIN RAPZ"/>
    <property type="match status" value="1"/>
</dbReference>
<dbReference type="PANTHER" id="PTHR30448">
    <property type="entry name" value="RNASE ADAPTER PROTEIN RAPZ"/>
    <property type="match status" value="1"/>
</dbReference>
<name>A0ABT5WPK0_9SPHN</name>
<dbReference type="InterPro" id="IPR027417">
    <property type="entry name" value="P-loop_NTPase"/>
</dbReference>
<dbReference type="PIRSF" id="PIRSF005052">
    <property type="entry name" value="P-loopkin"/>
    <property type="match status" value="1"/>
</dbReference>
<evidence type="ECO:0000259" key="5">
    <source>
        <dbReference type="Pfam" id="PF03668"/>
    </source>
</evidence>
<dbReference type="SUPFAM" id="SSF52540">
    <property type="entry name" value="P-loop containing nucleoside triphosphate hydrolases"/>
    <property type="match status" value="1"/>
</dbReference>
<keyword evidence="1 4" id="KW-0547">Nucleotide-binding</keyword>
<feature type="binding site" evidence="4">
    <location>
        <begin position="84"/>
        <end position="87"/>
    </location>
    <ligand>
        <name>GTP</name>
        <dbReference type="ChEBI" id="CHEBI:37565"/>
    </ligand>
</feature>
<feature type="domain" description="RapZ C-terminal" evidence="6">
    <location>
        <begin position="189"/>
        <end position="308"/>
    </location>
</feature>
<reference evidence="7 8" key="1">
    <citation type="submission" date="2023-03" db="EMBL/GenBank/DDBJ databases">
        <title>NovoSphingobium album sp. nov. isolated from polycyclic aromatic hydrocarbons- and heavy-metal polluted soil.</title>
        <authorList>
            <person name="Liu Z."/>
            <person name="Wang K."/>
        </authorList>
    </citation>
    <scope>NUCLEOTIDE SEQUENCE [LARGE SCALE GENOMIC DNA]</scope>
    <source>
        <strain evidence="7 8">H3SJ31-1</strain>
    </source>
</reference>
<proteinExistence type="inferred from homology"/>
<protein>
    <submittedName>
        <fullName evidence="7">RNase adapter RapZ</fullName>
    </submittedName>
</protein>
<organism evidence="7 8">
    <name type="scientific">Novosphingobium album</name>
    <name type="common">ex Liu et al. 2023</name>
    <dbReference type="NCBI Taxonomy" id="3031130"/>
    <lineage>
        <taxon>Bacteria</taxon>
        <taxon>Pseudomonadati</taxon>
        <taxon>Pseudomonadota</taxon>
        <taxon>Alphaproteobacteria</taxon>
        <taxon>Sphingomonadales</taxon>
        <taxon>Sphingomonadaceae</taxon>
        <taxon>Novosphingobium</taxon>
    </lineage>
</organism>
<dbReference type="Proteomes" id="UP001216253">
    <property type="component" value="Unassembled WGS sequence"/>
</dbReference>
<evidence type="ECO:0000256" key="3">
    <source>
        <dbReference type="ARBA" id="ARBA00023134"/>
    </source>
</evidence>
<dbReference type="InterPro" id="IPR005337">
    <property type="entry name" value="RapZ-like"/>
</dbReference>
<gene>
    <name evidence="7" type="primary">rapZ</name>
    <name evidence="7" type="ORF">PYV00_09470</name>
</gene>
<dbReference type="InterPro" id="IPR053931">
    <property type="entry name" value="RapZ_C"/>
</dbReference>
<evidence type="ECO:0000256" key="4">
    <source>
        <dbReference type="HAMAP-Rule" id="MF_00636"/>
    </source>
</evidence>
<comment type="caution">
    <text evidence="7">The sequence shown here is derived from an EMBL/GenBank/DDBJ whole genome shotgun (WGS) entry which is preliminary data.</text>
</comment>
<evidence type="ECO:0000313" key="8">
    <source>
        <dbReference type="Proteomes" id="UP001216253"/>
    </source>
</evidence>
<evidence type="ECO:0000256" key="1">
    <source>
        <dbReference type="ARBA" id="ARBA00022741"/>
    </source>
</evidence>
<dbReference type="RefSeq" id="WP_275228024.1">
    <property type="nucleotide sequence ID" value="NZ_JARESE010000028.1"/>
</dbReference>
<dbReference type="Pfam" id="PF03668">
    <property type="entry name" value="RapZ-like_N"/>
    <property type="match status" value="1"/>
</dbReference>
<evidence type="ECO:0000256" key="2">
    <source>
        <dbReference type="ARBA" id="ARBA00022840"/>
    </source>
</evidence>
<keyword evidence="8" id="KW-1185">Reference proteome</keyword>
<keyword evidence="2 4" id="KW-0067">ATP-binding</keyword>
<keyword evidence="3 4" id="KW-0342">GTP-binding</keyword>
<dbReference type="EMBL" id="JARESE010000028">
    <property type="protein sequence ID" value="MDE8651948.1"/>
    <property type="molecule type" value="Genomic_DNA"/>
</dbReference>
<evidence type="ECO:0000313" key="7">
    <source>
        <dbReference type="EMBL" id="MDE8651948.1"/>
    </source>
</evidence>
<dbReference type="InterPro" id="IPR053930">
    <property type="entry name" value="RapZ-like_N"/>
</dbReference>
<accession>A0ABT5WPK0</accession>
<feature type="binding site" evidence="4">
    <location>
        <begin position="32"/>
        <end position="39"/>
    </location>
    <ligand>
        <name>ATP</name>
        <dbReference type="ChEBI" id="CHEBI:30616"/>
    </ligand>
</feature>